<evidence type="ECO:0000256" key="1">
    <source>
        <dbReference type="SAM" id="Phobius"/>
    </source>
</evidence>
<dbReference type="PANTHER" id="PTHR36028">
    <property type="entry name" value="OSJNBB0050O03.8 PROTEIN"/>
    <property type="match status" value="1"/>
</dbReference>
<organism evidence="2 3">
    <name type="scientific">Dillenia turbinata</name>
    <dbReference type="NCBI Taxonomy" id="194707"/>
    <lineage>
        <taxon>Eukaryota</taxon>
        <taxon>Viridiplantae</taxon>
        <taxon>Streptophyta</taxon>
        <taxon>Embryophyta</taxon>
        <taxon>Tracheophyta</taxon>
        <taxon>Spermatophyta</taxon>
        <taxon>Magnoliopsida</taxon>
        <taxon>eudicotyledons</taxon>
        <taxon>Gunneridae</taxon>
        <taxon>Pentapetalae</taxon>
        <taxon>Dilleniales</taxon>
        <taxon>Dilleniaceae</taxon>
        <taxon>Dillenia</taxon>
    </lineage>
</organism>
<keyword evidence="1" id="KW-0812">Transmembrane</keyword>
<keyword evidence="1" id="KW-0472">Membrane</keyword>
<dbReference type="Proteomes" id="UP001370490">
    <property type="component" value="Unassembled WGS sequence"/>
</dbReference>
<keyword evidence="1" id="KW-1133">Transmembrane helix</keyword>
<name>A0AAN8VSM7_9MAGN</name>
<proteinExistence type="predicted"/>
<sequence length="108" mass="11970">MALPPGPYSGTSTLALVARVSALSFGLAYGSIKLKYLKVSTDDMKLLTSMALPKTCVNQGILHNLDLDKGAIWTCLDRPRQSRRRKLKQKVIIDELRSAIDGNRTFLH</sequence>
<dbReference type="PANTHER" id="PTHR36028:SF2">
    <property type="entry name" value="ATP SYNTHASE SUBUNIT E, MITOCHONDRIAL"/>
    <property type="match status" value="1"/>
</dbReference>
<evidence type="ECO:0000313" key="2">
    <source>
        <dbReference type="EMBL" id="KAK6939369.1"/>
    </source>
</evidence>
<comment type="caution">
    <text evidence="2">The sequence shown here is derived from an EMBL/GenBank/DDBJ whole genome shotgun (WGS) entry which is preliminary data.</text>
</comment>
<evidence type="ECO:0000313" key="3">
    <source>
        <dbReference type="Proteomes" id="UP001370490"/>
    </source>
</evidence>
<protein>
    <submittedName>
        <fullName evidence="2">Uncharacterized protein</fullName>
    </submittedName>
</protein>
<dbReference type="EMBL" id="JBAMMX010000005">
    <property type="protein sequence ID" value="KAK6939369.1"/>
    <property type="molecule type" value="Genomic_DNA"/>
</dbReference>
<reference evidence="2 3" key="1">
    <citation type="submission" date="2023-12" db="EMBL/GenBank/DDBJ databases">
        <title>A high-quality genome assembly for Dillenia turbinata (Dilleniales).</title>
        <authorList>
            <person name="Chanderbali A."/>
        </authorList>
    </citation>
    <scope>NUCLEOTIDE SEQUENCE [LARGE SCALE GENOMIC DNA]</scope>
    <source>
        <strain evidence="2">LSX21</strain>
        <tissue evidence="2">Leaf</tissue>
    </source>
</reference>
<gene>
    <name evidence="2" type="ORF">RJ641_028900</name>
</gene>
<dbReference type="AlphaFoldDB" id="A0AAN8VSM7"/>
<accession>A0AAN8VSM7</accession>
<feature type="transmembrane region" description="Helical" evidence="1">
    <location>
        <begin position="12"/>
        <end position="32"/>
    </location>
</feature>
<keyword evidence="3" id="KW-1185">Reference proteome</keyword>